<evidence type="ECO:0000259" key="8">
    <source>
        <dbReference type="Pfam" id="PF05504"/>
    </source>
</evidence>
<sequence length="358" mass="40032">MKYRDLIILFLMITILTGCVEKEIIDDVNLITALGVDLVEDQKIKGSANIDTYIKDQPVTDRVIVEESKLARELVSNMQKQSPDPLVLGKLQIVLFGESLAKQGLTEMVDTLQRDASIGERLLLVITRGEANAILESDFATLGAAKYLTNLVLQNKLNRDLPRTNLHLFLYQHYSKGQDPFLPIIKKNEKSGSVEIDGLALMNEKKMVGEISNEKLLFFKVLADQYTKGAYTVEMPATGESVGIKSIASSRELKVVSTNPIKVKIKVHIEGYINEFTGKKITPEVTGEVEKAFKEIVEKESLALIEKFKELKIDPIGIGDDLRSQSRAFLIDEWRDRIPELEVDLEADVVITESGVID</sequence>
<comment type="similarity">
    <text evidence="2">Belongs to the GerABKC lipoprotein family.</text>
</comment>
<comment type="subcellular location">
    <subcellularLocation>
        <location evidence="1">Membrane</location>
        <topology evidence="1">Lipid-anchor</topology>
    </subcellularLocation>
</comment>
<keyword evidence="5" id="KW-0472">Membrane</keyword>
<dbReference type="Proteomes" id="UP001597318">
    <property type="component" value="Unassembled WGS sequence"/>
</dbReference>
<organism evidence="10 11">
    <name type="scientific">Metabacillus endolithicus</name>
    <dbReference type="NCBI Taxonomy" id="1535204"/>
    <lineage>
        <taxon>Bacteria</taxon>
        <taxon>Bacillati</taxon>
        <taxon>Bacillota</taxon>
        <taxon>Bacilli</taxon>
        <taxon>Bacillales</taxon>
        <taxon>Bacillaceae</taxon>
        <taxon>Metabacillus</taxon>
    </lineage>
</organism>
<dbReference type="InterPro" id="IPR008844">
    <property type="entry name" value="Spore_GerAC-like"/>
</dbReference>
<evidence type="ECO:0000256" key="7">
    <source>
        <dbReference type="ARBA" id="ARBA00023288"/>
    </source>
</evidence>
<evidence type="ECO:0000256" key="2">
    <source>
        <dbReference type="ARBA" id="ARBA00007886"/>
    </source>
</evidence>
<dbReference type="Pfam" id="PF25198">
    <property type="entry name" value="Spore_GerAC_N"/>
    <property type="match status" value="1"/>
</dbReference>
<dbReference type="EMBL" id="JBHUIK010000001">
    <property type="protein sequence ID" value="MFD2213165.1"/>
    <property type="molecule type" value="Genomic_DNA"/>
</dbReference>
<dbReference type="PANTHER" id="PTHR35789:SF1">
    <property type="entry name" value="SPORE GERMINATION PROTEIN B3"/>
    <property type="match status" value="1"/>
</dbReference>
<protein>
    <submittedName>
        <fullName evidence="10">Ger(X)C family spore germination protein</fullName>
    </submittedName>
</protein>
<dbReference type="PROSITE" id="PS51257">
    <property type="entry name" value="PROKAR_LIPOPROTEIN"/>
    <property type="match status" value="1"/>
</dbReference>
<keyword evidence="4" id="KW-0732">Signal</keyword>
<accession>A0ABW5BWW3</accession>
<reference evidence="11" key="1">
    <citation type="journal article" date="2019" name="Int. J. Syst. Evol. Microbiol.">
        <title>The Global Catalogue of Microorganisms (GCM) 10K type strain sequencing project: providing services to taxonomists for standard genome sequencing and annotation.</title>
        <authorList>
            <consortium name="The Broad Institute Genomics Platform"/>
            <consortium name="The Broad Institute Genome Sequencing Center for Infectious Disease"/>
            <person name="Wu L."/>
            <person name="Ma J."/>
        </authorList>
    </citation>
    <scope>NUCLEOTIDE SEQUENCE [LARGE SCALE GENOMIC DNA]</scope>
    <source>
        <strain evidence="11">CGMCC 1.15474</strain>
    </source>
</reference>
<comment type="caution">
    <text evidence="10">The sequence shown here is derived from an EMBL/GenBank/DDBJ whole genome shotgun (WGS) entry which is preliminary data.</text>
</comment>
<dbReference type="InterPro" id="IPR038501">
    <property type="entry name" value="Spore_GerAC_C_sf"/>
</dbReference>
<name>A0ABW5BWW3_9BACI</name>
<dbReference type="NCBIfam" id="TIGR02887">
    <property type="entry name" value="spore_ger_x_C"/>
    <property type="match status" value="1"/>
</dbReference>
<evidence type="ECO:0000313" key="10">
    <source>
        <dbReference type="EMBL" id="MFD2213165.1"/>
    </source>
</evidence>
<feature type="domain" description="Spore germination GerAC-like C-terminal" evidence="8">
    <location>
        <begin position="197"/>
        <end position="355"/>
    </location>
</feature>
<keyword evidence="11" id="KW-1185">Reference proteome</keyword>
<dbReference type="RefSeq" id="WP_247341309.1">
    <property type="nucleotide sequence ID" value="NZ_CP095550.1"/>
</dbReference>
<evidence type="ECO:0000256" key="1">
    <source>
        <dbReference type="ARBA" id="ARBA00004635"/>
    </source>
</evidence>
<dbReference type="InterPro" id="IPR046953">
    <property type="entry name" value="Spore_GerAC-like_C"/>
</dbReference>
<keyword evidence="3" id="KW-0309">Germination</keyword>
<feature type="domain" description="Spore germination protein N-terminal" evidence="9">
    <location>
        <begin position="22"/>
        <end position="186"/>
    </location>
</feature>
<evidence type="ECO:0000256" key="5">
    <source>
        <dbReference type="ARBA" id="ARBA00023136"/>
    </source>
</evidence>
<keyword evidence="7" id="KW-0449">Lipoprotein</keyword>
<dbReference type="InterPro" id="IPR057336">
    <property type="entry name" value="GerAC_N"/>
</dbReference>
<dbReference type="PANTHER" id="PTHR35789">
    <property type="entry name" value="SPORE GERMINATION PROTEIN B3"/>
    <property type="match status" value="1"/>
</dbReference>
<evidence type="ECO:0000256" key="6">
    <source>
        <dbReference type="ARBA" id="ARBA00023139"/>
    </source>
</evidence>
<evidence type="ECO:0000313" key="11">
    <source>
        <dbReference type="Proteomes" id="UP001597318"/>
    </source>
</evidence>
<gene>
    <name evidence="10" type="ORF">ACFSKK_05480</name>
</gene>
<evidence type="ECO:0000256" key="4">
    <source>
        <dbReference type="ARBA" id="ARBA00022729"/>
    </source>
</evidence>
<evidence type="ECO:0000259" key="9">
    <source>
        <dbReference type="Pfam" id="PF25198"/>
    </source>
</evidence>
<keyword evidence="6" id="KW-0564">Palmitate</keyword>
<dbReference type="Gene3D" id="3.30.300.210">
    <property type="entry name" value="Nutrient germinant receptor protein C, domain 3"/>
    <property type="match status" value="1"/>
</dbReference>
<proteinExistence type="inferred from homology"/>
<dbReference type="Pfam" id="PF05504">
    <property type="entry name" value="Spore_GerAC"/>
    <property type="match status" value="1"/>
</dbReference>
<evidence type="ECO:0000256" key="3">
    <source>
        <dbReference type="ARBA" id="ARBA00022544"/>
    </source>
</evidence>